<dbReference type="KEGG" id="bpm:BURPS1710b_3208"/>
<dbReference type="AlphaFoldDB" id="Q3JPC3"/>
<dbReference type="SUPFAM" id="SSF53807">
    <property type="entry name" value="Helical backbone' metal receptor"/>
    <property type="match status" value="1"/>
</dbReference>
<evidence type="ECO:0000313" key="4">
    <source>
        <dbReference type="Proteomes" id="UP000002700"/>
    </source>
</evidence>
<dbReference type="Pfam" id="PF01497">
    <property type="entry name" value="Peripla_BP_2"/>
    <property type="match status" value="1"/>
</dbReference>
<feature type="compositionally biased region" description="Basic residues" evidence="1">
    <location>
        <begin position="8"/>
        <end position="17"/>
    </location>
</feature>
<evidence type="ECO:0000313" key="3">
    <source>
        <dbReference type="EMBL" id="ABA51121.1"/>
    </source>
</evidence>
<feature type="compositionally biased region" description="Low complexity" evidence="1">
    <location>
        <begin position="18"/>
        <end position="41"/>
    </location>
</feature>
<feature type="compositionally biased region" description="Low complexity" evidence="1">
    <location>
        <begin position="224"/>
        <end position="236"/>
    </location>
</feature>
<gene>
    <name evidence="3" type="ordered locus">BURPS1710b_3208</name>
</gene>
<proteinExistence type="predicted"/>
<reference evidence="3 4" key="1">
    <citation type="submission" date="2005-09" db="EMBL/GenBank/DDBJ databases">
        <authorList>
            <person name="Woods D.E."/>
            <person name="Nierman W.C."/>
        </authorList>
    </citation>
    <scope>NUCLEOTIDE SEQUENCE [LARGE SCALE GENOMIC DNA]</scope>
    <source>
        <strain evidence="3 4">1710b</strain>
    </source>
</reference>
<dbReference type="EMBL" id="CP000124">
    <property type="protein sequence ID" value="ABA51121.1"/>
    <property type="molecule type" value="Genomic_DNA"/>
</dbReference>
<accession>Q3JPC3</accession>
<feature type="domain" description="Fe/B12 periplasmic-binding" evidence="2">
    <location>
        <begin position="377"/>
        <end position="658"/>
    </location>
</feature>
<dbReference type="EnsemblBacteria" id="ABA51121">
    <property type="protein sequence ID" value="ABA51121"/>
    <property type="gene ID" value="BURPS1710b_3208"/>
</dbReference>
<dbReference type="PROSITE" id="PS50983">
    <property type="entry name" value="FE_B12_PBP"/>
    <property type="match status" value="1"/>
</dbReference>
<dbReference type="PANTHER" id="PTHR30535">
    <property type="entry name" value="VITAMIN B12-BINDING PROTEIN"/>
    <property type="match status" value="1"/>
</dbReference>
<dbReference type="HOGENOM" id="CLU_415440_0_0_4"/>
<feature type="compositionally biased region" description="Basic and acidic residues" evidence="1">
    <location>
        <begin position="238"/>
        <end position="253"/>
    </location>
</feature>
<dbReference type="CDD" id="cd01148">
    <property type="entry name" value="TroA_a"/>
    <property type="match status" value="1"/>
</dbReference>
<feature type="region of interest" description="Disordered" evidence="1">
    <location>
        <begin position="201"/>
        <end position="295"/>
    </location>
</feature>
<sequence>MRATSRTARTRRRRRTAARNGCSARRARSSSSRRCASSPAAHPDARRRTHAHVRDPRHRTPELVARRRGRVAARAVAHGARGRARGPHRPERQRQDERAALRVPLRAAACRHGDARRAGRVACAAALERAAHRGAAAGGAGRFRADGRGTRAHGPHAAQAPVRRGHRGRCARRRSRAARRRSVGAARAGLRVAVGRREAARAARARARPAAGAAAARRTDQSSRRAPSARTACARARAARDDARDDPRSEPRRRVLRPAARARGRAHRRERRACRRADARAHRRRVRRRRDRRCAPGVGAAARHADLSGGCRTMLKRTAAERGAPALRAAFTLPFAAAAMAAAAIVATVATAAEANAYPVTVRSCGRDVTFERAPARAVSNDVNLTEMMIALGLQTRMAGYTGIAGWKTGNARLRAALAGVPELATHYPSLEALVDARADFYFAGWNYGMHPGGPVTPASLERFGIRTYELTESCSLVMRRPPASLDDVYRDLANLGRIFGVDARAAQVAGAMRARIDAVRRTLASAAGGGTPPRVFVYDSGTDKPMTAGALAMPTALIAAAGGRNVMDDVPRGWTQVGWESVVARDPQAIVIVDYSAVTAEQKKQFLLSQPALAQVEAIRARRFIVIPYDAATPGVENAAAVETIARGLHPRAFAKAAR</sequence>
<feature type="region of interest" description="Disordered" evidence="1">
    <location>
        <begin position="146"/>
        <end position="186"/>
    </location>
</feature>
<feature type="compositionally biased region" description="Basic and acidic residues" evidence="1">
    <location>
        <begin position="52"/>
        <end position="65"/>
    </location>
</feature>
<evidence type="ECO:0000256" key="1">
    <source>
        <dbReference type="SAM" id="MobiDB-lite"/>
    </source>
</evidence>
<dbReference type="Gene3D" id="3.40.50.1980">
    <property type="entry name" value="Nitrogenase molybdenum iron protein domain"/>
    <property type="match status" value="2"/>
</dbReference>
<dbReference type="InterPro" id="IPR050902">
    <property type="entry name" value="ABC_Transporter_SBP"/>
</dbReference>
<evidence type="ECO:0000259" key="2">
    <source>
        <dbReference type="PROSITE" id="PS50983"/>
    </source>
</evidence>
<dbReference type="PANTHER" id="PTHR30535:SF7">
    <property type="entry name" value="IRON(III) DICITRATE-BINDING PROTEIN"/>
    <property type="match status" value="1"/>
</dbReference>
<protein>
    <submittedName>
        <fullName evidence="3">Periplasmic binding protein family</fullName>
    </submittedName>
</protein>
<name>Q3JPC3_BURP1</name>
<feature type="compositionally biased region" description="Basic residues" evidence="1">
    <location>
        <begin position="163"/>
        <end position="182"/>
    </location>
</feature>
<organism evidence="3 4">
    <name type="scientific">Burkholderia pseudomallei (strain 1710b)</name>
    <dbReference type="NCBI Taxonomy" id="320372"/>
    <lineage>
        <taxon>Bacteria</taxon>
        <taxon>Pseudomonadati</taxon>
        <taxon>Pseudomonadota</taxon>
        <taxon>Betaproteobacteria</taxon>
        <taxon>Burkholderiales</taxon>
        <taxon>Burkholderiaceae</taxon>
        <taxon>Burkholderia</taxon>
        <taxon>pseudomallei group</taxon>
    </lineage>
</organism>
<feature type="compositionally biased region" description="Basic residues" evidence="1">
    <location>
        <begin position="281"/>
        <end position="292"/>
    </location>
</feature>
<feature type="compositionally biased region" description="Basic and acidic residues" evidence="1">
    <location>
        <begin position="88"/>
        <end position="98"/>
    </location>
</feature>
<feature type="compositionally biased region" description="Basic residues" evidence="1">
    <location>
        <begin position="254"/>
        <end position="274"/>
    </location>
</feature>
<feature type="region of interest" description="Disordered" evidence="1">
    <location>
        <begin position="1"/>
        <end position="98"/>
    </location>
</feature>
<dbReference type="Proteomes" id="UP000002700">
    <property type="component" value="Chromosome I"/>
</dbReference>
<dbReference type="InterPro" id="IPR002491">
    <property type="entry name" value="ABC_transptr_periplasmic_BD"/>
</dbReference>